<evidence type="ECO:0000256" key="8">
    <source>
        <dbReference type="SAM" id="MobiDB-lite"/>
    </source>
</evidence>
<comment type="subcellular location">
    <subcellularLocation>
        <location evidence="1">Nucleus</location>
    </subcellularLocation>
</comment>
<proteinExistence type="inferred from homology"/>
<evidence type="ECO:0000259" key="11">
    <source>
        <dbReference type="SMART" id="SM01369"/>
    </source>
</evidence>
<dbReference type="GO" id="GO:0000977">
    <property type="term" value="F:RNA polymerase II transcription regulatory region sequence-specific DNA binding"/>
    <property type="evidence" value="ECO:0007669"/>
    <property type="project" value="TreeGrafter"/>
</dbReference>
<keyword evidence="6" id="KW-0539">Nucleus</keyword>
<feature type="domain" description="Retinoblastoma-associated protein N-terminal" evidence="9">
    <location>
        <begin position="61"/>
        <end position="189"/>
    </location>
</feature>
<dbReference type="GO" id="GO:0048667">
    <property type="term" value="P:cell morphogenesis involved in neuron differentiation"/>
    <property type="evidence" value="ECO:0007669"/>
    <property type="project" value="TreeGrafter"/>
</dbReference>
<dbReference type="OrthoDB" id="2373987at2759"/>
<dbReference type="EMBL" id="LSMT01000007">
    <property type="protein sequence ID" value="PFX34052.1"/>
    <property type="molecule type" value="Genomic_DNA"/>
</dbReference>
<dbReference type="Gene3D" id="1.10.472.140">
    <property type="match status" value="1"/>
</dbReference>
<dbReference type="PANTHER" id="PTHR13742:SF36">
    <property type="entry name" value="RETINOBLASTOMA-ASSOCIATED PROTEIN"/>
    <property type="match status" value="1"/>
</dbReference>
<accession>A0A2B4SZQ3</accession>
<evidence type="ECO:0000256" key="3">
    <source>
        <dbReference type="ARBA" id="ARBA00022491"/>
    </source>
</evidence>
<dbReference type="SMART" id="SM01369">
    <property type="entry name" value="Rb_C"/>
    <property type="match status" value="1"/>
</dbReference>
<dbReference type="SUPFAM" id="SSF47954">
    <property type="entry name" value="Cyclin-like"/>
    <property type="match status" value="2"/>
</dbReference>
<evidence type="ECO:0000259" key="9">
    <source>
        <dbReference type="SMART" id="SM01367"/>
    </source>
</evidence>
<name>A0A2B4SZQ3_STYPI</name>
<dbReference type="InterPro" id="IPR002720">
    <property type="entry name" value="RB_A"/>
</dbReference>
<dbReference type="SMART" id="SM01367">
    <property type="entry name" value="DUF3452"/>
    <property type="match status" value="1"/>
</dbReference>
<evidence type="ECO:0000256" key="6">
    <source>
        <dbReference type="ARBA" id="ARBA00023242"/>
    </source>
</evidence>
<evidence type="ECO:0000256" key="7">
    <source>
        <dbReference type="ARBA" id="ARBA00023306"/>
    </source>
</evidence>
<feature type="compositionally biased region" description="Polar residues" evidence="8">
    <location>
        <begin position="700"/>
        <end position="718"/>
    </location>
</feature>
<dbReference type="Pfam" id="PF01857">
    <property type="entry name" value="RB_B"/>
    <property type="match status" value="1"/>
</dbReference>
<evidence type="ECO:0000259" key="10">
    <source>
        <dbReference type="SMART" id="SM01368"/>
    </source>
</evidence>
<keyword evidence="3" id="KW-0678">Repressor</keyword>
<dbReference type="PANTHER" id="PTHR13742">
    <property type="entry name" value="RETINOBLASTOMA-ASSOCIATED PROTEIN RB -RELATED"/>
    <property type="match status" value="1"/>
</dbReference>
<feature type="domain" description="Retinoblastoma-associated protein A-box" evidence="10">
    <location>
        <begin position="334"/>
        <end position="526"/>
    </location>
</feature>
<gene>
    <name evidence="12" type="primary">RB1</name>
    <name evidence="12" type="ORF">AWC38_SpisGene1127</name>
</gene>
<dbReference type="InterPro" id="IPR036915">
    <property type="entry name" value="Cyclin-like_sf"/>
</dbReference>
<dbReference type="AlphaFoldDB" id="A0A2B4SZQ3"/>
<dbReference type="STRING" id="50429.A0A2B4SZQ3"/>
<protein>
    <submittedName>
        <fullName evidence="12">Retinoblastoma-associated protein</fullName>
    </submittedName>
</protein>
<dbReference type="Pfam" id="PF01858">
    <property type="entry name" value="RB_A"/>
    <property type="match status" value="1"/>
</dbReference>
<feature type="region of interest" description="Disordered" evidence="8">
    <location>
        <begin position="697"/>
        <end position="796"/>
    </location>
</feature>
<evidence type="ECO:0000313" key="13">
    <source>
        <dbReference type="Proteomes" id="UP000225706"/>
    </source>
</evidence>
<evidence type="ECO:0000256" key="1">
    <source>
        <dbReference type="ARBA" id="ARBA00004123"/>
    </source>
</evidence>
<reference evidence="13" key="1">
    <citation type="journal article" date="2017" name="bioRxiv">
        <title>Comparative analysis of the genomes of Stylophora pistillata and Acropora digitifera provides evidence for extensive differences between species of corals.</title>
        <authorList>
            <person name="Voolstra C.R."/>
            <person name="Li Y."/>
            <person name="Liew Y.J."/>
            <person name="Baumgarten S."/>
            <person name="Zoccola D."/>
            <person name="Flot J.-F."/>
            <person name="Tambutte S."/>
            <person name="Allemand D."/>
            <person name="Aranda M."/>
        </authorList>
    </citation>
    <scope>NUCLEOTIDE SEQUENCE [LARGE SCALE GENOMIC DNA]</scope>
</reference>
<feature type="domain" description="Retinoblastoma-associated protein C-terminal" evidence="11">
    <location>
        <begin position="668"/>
        <end position="794"/>
    </location>
</feature>
<keyword evidence="13" id="KW-1185">Reference proteome</keyword>
<dbReference type="GO" id="GO:0000785">
    <property type="term" value="C:chromatin"/>
    <property type="evidence" value="ECO:0007669"/>
    <property type="project" value="TreeGrafter"/>
</dbReference>
<dbReference type="GO" id="GO:0006357">
    <property type="term" value="P:regulation of transcription by RNA polymerase II"/>
    <property type="evidence" value="ECO:0007669"/>
    <property type="project" value="InterPro"/>
</dbReference>
<keyword evidence="5" id="KW-0804">Transcription</keyword>
<dbReference type="GO" id="GO:2000134">
    <property type="term" value="P:negative regulation of G1/S transition of mitotic cell cycle"/>
    <property type="evidence" value="ECO:0007669"/>
    <property type="project" value="TreeGrafter"/>
</dbReference>
<dbReference type="GO" id="GO:0031175">
    <property type="term" value="P:neuron projection development"/>
    <property type="evidence" value="ECO:0007669"/>
    <property type="project" value="TreeGrafter"/>
</dbReference>
<dbReference type="InterPro" id="IPR028309">
    <property type="entry name" value="RB_fam"/>
</dbReference>
<comment type="similarity">
    <text evidence="2">Belongs to the retinoblastoma protein (RB) family.</text>
</comment>
<evidence type="ECO:0000256" key="5">
    <source>
        <dbReference type="ARBA" id="ARBA00023163"/>
    </source>
</evidence>
<keyword evidence="4" id="KW-0805">Transcription regulation</keyword>
<dbReference type="Pfam" id="PF11934">
    <property type="entry name" value="DUF3452"/>
    <property type="match status" value="1"/>
</dbReference>
<evidence type="ECO:0000313" key="12">
    <source>
        <dbReference type="EMBL" id="PFX34052.1"/>
    </source>
</evidence>
<dbReference type="Pfam" id="PF08934">
    <property type="entry name" value="Rb_C"/>
    <property type="match status" value="1"/>
</dbReference>
<dbReference type="Proteomes" id="UP000225706">
    <property type="component" value="Unassembled WGS sequence"/>
</dbReference>
<dbReference type="GO" id="GO:0035189">
    <property type="term" value="C:Rb-E2F complex"/>
    <property type="evidence" value="ECO:0007669"/>
    <property type="project" value="TreeGrafter"/>
</dbReference>
<organism evidence="12 13">
    <name type="scientific">Stylophora pistillata</name>
    <name type="common">Smooth cauliflower coral</name>
    <dbReference type="NCBI Taxonomy" id="50429"/>
    <lineage>
        <taxon>Eukaryota</taxon>
        <taxon>Metazoa</taxon>
        <taxon>Cnidaria</taxon>
        <taxon>Anthozoa</taxon>
        <taxon>Hexacorallia</taxon>
        <taxon>Scleractinia</taxon>
        <taxon>Astrocoeniina</taxon>
        <taxon>Pocilloporidae</taxon>
        <taxon>Stylophora</taxon>
    </lineage>
</organism>
<comment type="caution">
    <text evidence="12">The sequence shown here is derived from an EMBL/GenBank/DDBJ whole genome shotgun (WGS) entry which is preliminary data.</text>
</comment>
<evidence type="ECO:0000256" key="4">
    <source>
        <dbReference type="ARBA" id="ARBA00023015"/>
    </source>
</evidence>
<dbReference type="InterPro" id="IPR002719">
    <property type="entry name" value="RB_B"/>
</dbReference>
<dbReference type="SMART" id="SM01368">
    <property type="entry name" value="RB_A"/>
    <property type="match status" value="1"/>
</dbReference>
<evidence type="ECO:0000256" key="2">
    <source>
        <dbReference type="ARBA" id="ARBA00009475"/>
    </source>
</evidence>
<dbReference type="InterPro" id="IPR015030">
    <property type="entry name" value="RB_C"/>
</dbReference>
<dbReference type="Gene3D" id="1.10.472.10">
    <property type="entry name" value="Cyclin-like"/>
    <property type="match status" value="2"/>
</dbReference>
<dbReference type="InterPro" id="IPR024599">
    <property type="entry name" value="RB_N"/>
</dbReference>
<sequence length="796" mass="90441">MEAKEWFDNFCQQVELEEKCKEKAWNVWESVSLKIQETSKNTLIPWFICAIYVTNCDTRFNSAQQSATKSSCSLSKLLREAKISMVEFFKVVKQFSSVWKVGSPVTDHLTEVKKTFCISAALFHKFQRVMPVVFRGCQDLCDSEERRETLSKTCWLLYLVYKGWNSNQVKELMTAFNLLLCCVDYVHNKFVQQLQTGEGTNIQESVHDGILPNLCEELTVPLSNVALIYSQHFKPFLEKFFEVQGNARNLVKIGDLNSIYEEVYTRSGDVDERDFFDKNGYLWIPFNQEASKVEHESAGTLNGGTPCTNTSLHDEFQPVLDSSKADSELSRNSFPQSSSSLTDLRTTLEERSHLPGQELIRFWGSCRRNPLSLIQAKLTSIQDCFLKGFDDTAVCEGDSNISIQIFVLAKKLYYRVMEAMLLAEEKRLSCSDFSALLNSEAFHVSLLACSLEVVMADKGLSWPTLAFPWILGILKLEAFDFFKVTESFILHEPLLNSSLIKHINRIEEQVLENLAWKLGSPLLKAMEIYHPHSDPGAVGSVQQQKKSQPLDLFLRRVNQLAYHRLTTLCNKLDISDTLVGHMWTCLEQSLKLQWQLMVDRHLDQMFLCAVYAISKVVGKEIQFKQIVTVYKRLPFSSAQVYKGTSCREQQSIIEFYNKVYMVTMKSTILQFAPNKNPPVSPAPRSAVRVPGKKNFYLSPLRSSPGETLTPKSRSSFSFGESPGSADRESLSRINASVRAAVHSQPKVPQKRLRFDDCDQTEPGPVLTNGHSTEKETGSHLNGTRGSKEEEEKEDES</sequence>
<keyword evidence="7" id="KW-0131">Cell cycle</keyword>